<dbReference type="OrthoDB" id="151730at85025"/>
<dbReference type="AlphaFoldDB" id="A0A366CWA4"/>
<keyword evidence="1" id="KW-0732">Signal</keyword>
<comment type="caution">
    <text evidence="2">The sequence shown here is derived from an EMBL/GenBank/DDBJ whole genome shotgun (WGS) entry which is preliminary data.</text>
</comment>
<proteinExistence type="predicted"/>
<dbReference type="PROSITE" id="PS51257">
    <property type="entry name" value="PROKAR_LIPOPROTEIN"/>
    <property type="match status" value="1"/>
</dbReference>
<dbReference type="EMBL" id="QNRE01000025">
    <property type="protein sequence ID" value="RBO82117.1"/>
    <property type="molecule type" value="Genomic_DNA"/>
</dbReference>
<evidence type="ECO:0000313" key="2">
    <source>
        <dbReference type="EMBL" id="RBO82117.1"/>
    </source>
</evidence>
<feature type="signal peptide" evidence="1">
    <location>
        <begin position="1"/>
        <end position="23"/>
    </location>
</feature>
<organism evidence="2 3">
    <name type="scientific">Nocardia puris</name>
    <dbReference type="NCBI Taxonomy" id="208602"/>
    <lineage>
        <taxon>Bacteria</taxon>
        <taxon>Bacillati</taxon>
        <taxon>Actinomycetota</taxon>
        <taxon>Actinomycetes</taxon>
        <taxon>Mycobacteriales</taxon>
        <taxon>Nocardiaceae</taxon>
        <taxon>Nocardia</taxon>
    </lineage>
</organism>
<protein>
    <recommendedName>
        <fullName evidence="4">Lipoprotein</fullName>
    </recommendedName>
</protein>
<sequence length="138" mass="14489">MFTRKNTVAALAAIAFAVLGATACEPVEGKPTPSTTTGIDAPGLWIAPTTTPVAPKPTLDPYSSNGMWTVPGDIGYGTYRAYPTGYLGSGYYELCLDVACSIGAGMIDNNFFDGPVFVEITTDAAFIRLDDVRLEPVG</sequence>
<evidence type="ECO:0000313" key="3">
    <source>
        <dbReference type="Proteomes" id="UP000252586"/>
    </source>
</evidence>
<accession>A0A366CWA4</accession>
<evidence type="ECO:0000256" key="1">
    <source>
        <dbReference type="SAM" id="SignalP"/>
    </source>
</evidence>
<feature type="chain" id="PRO_5039552650" description="Lipoprotein" evidence="1">
    <location>
        <begin position="24"/>
        <end position="138"/>
    </location>
</feature>
<keyword evidence="3" id="KW-1185">Reference proteome</keyword>
<evidence type="ECO:0008006" key="4">
    <source>
        <dbReference type="Google" id="ProtNLM"/>
    </source>
</evidence>
<name>A0A366CWA4_9NOCA</name>
<reference evidence="2 3" key="1">
    <citation type="submission" date="2018-06" db="EMBL/GenBank/DDBJ databases">
        <title>Genomic Encyclopedia of Type Strains, Phase IV (KMG-IV): sequencing the most valuable type-strain genomes for metagenomic binning, comparative biology and taxonomic classification.</title>
        <authorList>
            <person name="Goeker M."/>
        </authorList>
    </citation>
    <scope>NUCLEOTIDE SEQUENCE [LARGE SCALE GENOMIC DNA]</scope>
    <source>
        <strain evidence="2 3">DSM 44599</strain>
    </source>
</reference>
<dbReference type="RefSeq" id="WP_067508043.1">
    <property type="nucleotide sequence ID" value="NZ_QNRE01000025.1"/>
</dbReference>
<gene>
    <name evidence="2" type="ORF">DFR74_12572</name>
</gene>
<dbReference type="Proteomes" id="UP000252586">
    <property type="component" value="Unassembled WGS sequence"/>
</dbReference>
<dbReference type="STRING" id="1210090.GCA_001613185_02484"/>